<proteinExistence type="predicted"/>
<comment type="caution">
    <text evidence="2">The sequence shown here is derived from an EMBL/GenBank/DDBJ whole genome shotgun (WGS) entry which is preliminary data.</text>
</comment>
<evidence type="ECO:0000256" key="1">
    <source>
        <dbReference type="SAM" id="Phobius"/>
    </source>
</evidence>
<keyword evidence="1" id="KW-0812">Transmembrane</keyword>
<evidence type="ECO:0000313" key="2">
    <source>
        <dbReference type="EMBL" id="GAA0738545.1"/>
    </source>
</evidence>
<name>A0ABN1JFL5_9CLOT</name>
<sequence>MSTFQIVQIVFLIGTILFIAITLLHNQKINKEAGEILLDLNIYKHKKTRNVCIVILRVLLVFSMAIVVYSIYVGSSCSGLVPMVSLSSSTIPISKKSNTICENGIFISRFIKWQDIKFYEIKDDYIEFDIRKSFMINNIKIKGQDVKKIEEILDKKIFYVS</sequence>
<dbReference type="Proteomes" id="UP001501510">
    <property type="component" value="Unassembled WGS sequence"/>
</dbReference>
<accession>A0ABN1JFL5</accession>
<keyword evidence="1" id="KW-1133">Transmembrane helix</keyword>
<feature type="transmembrane region" description="Helical" evidence="1">
    <location>
        <begin position="6"/>
        <end position="24"/>
    </location>
</feature>
<feature type="transmembrane region" description="Helical" evidence="1">
    <location>
        <begin position="51"/>
        <end position="72"/>
    </location>
</feature>
<protein>
    <recommendedName>
        <fullName evidence="4">DUF5673 domain-containing protein</fullName>
    </recommendedName>
</protein>
<keyword evidence="3" id="KW-1185">Reference proteome</keyword>
<gene>
    <name evidence="2" type="ORF">GCM10008906_16060</name>
</gene>
<dbReference type="EMBL" id="BAAACG010000008">
    <property type="protein sequence ID" value="GAA0738545.1"/>
    <property type="molecule type" value="Genomic_DNA"/>
</dbReference>
<evidence type="ECO:0008006" key="4">
    <source>
        <dbReference type="Google" id="ProtNLM"/>
    </source>
</evidence>
<organism evidence="2 3">
    <name type="scientific">Clostridium oceanicum</name>
    <dbReference type="NCBI Taxonomy" id="1543"/>
    <lineage>
        <taxon>Bacteria</taxon>
        <taxon>Bacillati</taxon>
        <taxon>Bacillota</taxon>
        <taxon>Clostridia</taxon>
        <taxon>Eubacteriales</taxon>
        <taxon>Clostridiaceae</taxon>
        <taxon>Clostridium</taxon>
    </lineage>
</organism>
<keyword evidence="1" id="KW-0472">Membrane</keyword>
<dbReference type="RefSeq" id="WP_343760585.1">
    <property type="nucleotide sequence ID" value="NZ_BAAACG010000008.1"/>
</dbReference>
<evidence type="ECO:0000313" key="3">
    <source>
        <dbReference type="Proteomes" id="UP001501510"/>
    </source>
</evidence>
<reference evidence="2 3" key="1">
    <citation type="journal article" date="2019" name="Int. J. Syst. Evol. Microbiol.">
        <title>The Global Catalogue of Microorganisms (GCM) 10K type strain sequencing project: providing services to taxonomists for standard genome sequencing and annotation.</title>
        <authorList>
            <consortium name="The Broad Institute Genomics Platform"/>
            <consortium name="The Broad Institute Genome Sequencing Center for Infectious Disease"/>
            <person name="Wu L."/>
            <person name="Ma J."/>
        </authorList>
    </citation>
    <scope>NUCLEOTIDE SEQUENCE [LARGE SCALE GENOMIC DNA]</scope>
    <source>
        <strain evidence="2 3">JCM 1407</strain>
    </source>
</reference>